<comment type="subcellular location">
    <subcellularLocation>
        <location evidence="1">Nucleus</location>
    </subcellularLocation>
</comment>
<gene>
    <name evidence="9" type="ORF">Cni_G05576</name>
</gene>
<keyword evidence="5" id="KW-0804">Transcription</keyword>
<dbReference type="AlphaFoldDB" id="A0AAQ3JWV2"/>
<dbReference type="GO" id="GO:0005634">
    <property type="term" value="C:nucleus"/>
    <property type="evidence" value="ECO:0007669"/>
    <property type="project" value="UniProtKB-SubCell"/>
</dbReference>
<keyword evidence="6" id="KW-0539">Nucleus</keyword>
<evidence type="ECO:0000256" key="2">
    <source>
        <dbReference type="ARBA" id="ARBA00005510"/>
    </source>
</evidence>
<evidence type="ECO:0000259" key="8">
    <source>
        <dbReference type="PROSITE" id="PS50888"/>
    </source>
</evidence>
<dbReference type="FunFam" id="4.10.280.10:FF:000004">
    <property type="entry name" value="Basic helix-loop-helix transcription factor"/>
    <property type="match status" value="1"/>
</dbReference>
<dbReference type="InterPro" id="IPR047265">
    <property type="entry name" value="PIF1-like_bHLH"/>
</dbReference>
<proteinExistence type="inferred from homology"/>
<protein>
    <submittedName>
        <fullName evidence="9">Transcription factor SPATULA-like</fullName>
    </submittedName>
</protein>
<keyword evidence="3" id="KW-0805">Transcription regulation</keyword>
<dbReference type="EMBL" id="CP136891">
    <property type="protein sequence ID" value="WOK96868.1"/>
    <property type="molecule type" value="Genomic_DNA"/>
</dbReference>
<evidence type="ECO:0000256" key="7">
    <source>
        <dbReference type="SAM" id="MobiDB-lite"/>
    </source>
</evidence>
<comment type="similarity">
    <text evidence="2">Belongs to the bHLH protein family.</text>
</comment>
<feature type="domain" description="BHLH" evidence="8">
    <location>
        <begin position="121"/>
        <end position="170"/>
    </location>
</feature>
<dbReference type="GO" id="GO:0046983">
    <property type="term" value="F:protein dimerization activity"/>
    <property type="evidence" value="ECO:0007669"/>
    <property type="project" value="InterPro"/>
</dbReference>
<dbReference type="PANTHER" id="PTHR45855:SF6">
    <property type="entry name" value="TRANSCRIPTION FACTOR ALC"/>
    <property type="match status" value="1"/>
</dbReference>
<evidence type="ECO:0000313" key="10">
    <source>
        <dbReference type="Proteomes" id="UP001327560"/>
    </source>
</evidence>
<feature type="region of interest" description="Disordered" evidence="7">
    <location>
        <begin position="69"/>
        <end position="90"/>
    </location>
</feature>
<dbReference type="InterPro" id="IPR036638">
    <property type="entry name" value="HLH_DNA-bd_sf"/>
</dbReference>
<dbReference type="PANTHER" id="PTHR45855">
    <property type="entry name" value="TRANSCRIPTION FACTOR PIF1-RELATED"/>
    <property type="match status" value="1"/>
</dbReference>
<dbReference type="PROSITE" id="PS50888">
    <property type="entry name" value="BHLH"/>
    <property type="match status" value="1"/>
</dbReference>
<evidence type="ECO:0000256" key="1">
    <source>
        <dbReference type="ARBA" id="ARBA00004123"/>
    </source>
</evidence>
<evidence type="ECO:0000256" key="4">
    <source>
        <dbReference type="ARBA" id="ARBA00023125"/>
    </source>
</evidence>
<feature type="compositionally biased region" description="Basic and acidic residues" evidence="7">
    <location>
        <begin position="121"/>
        <end position="132"/>
    </location>
</feature>
<dbReference type="GO" id="GO:0003677">
    <property type="term" value="F:DNA binding"/>
    <property type="evidence" value="ECO:0007669"/>
    <property type="project" value="UniProtKB-KW"/>
</dbReference>
<dbReference type="Gene3D" id="4.10.280.10">
    <property type="entry name" value="Helix-loop-helix DNA-binding domain"/>
    <property type="match status" value="1"/>
</dbReference>
<dbReference type="SUPFAM" id="SSF47459">
    <property type="entry name" value="HLH, helix-loop-helix DNA-binding domain"/>
    <property type="match status" value="1"/>
</dbReference>
<feature type="region of interest" description="Disordered" evidence="7">
    <location>
        <begin position="103"/>
        <end position="132"/>
    </location>
</feature>
<keyword evidence="4" id="KW-0238">DNA-binding</keyword>
<dbReference type="InterPro" id="IPR011598">
    <property type="entry name" value="bHLH_dom"/>
</dbReference>
<keyword evidence="10" id="KW-1185">Reference proteome</keyword>
<accession>A0AAQ3JWV2</accession>
<evidence type="ECO:0000256" key="6">
    <source>
        <dbReference type="ARBA" id="ARBA00023242"/>
    </source>
</evidence>
<sequence>MDGHSRSLCNSSRVGSYYQENQDQISFLLGHLPTTKSSHSGVGSLASKVEKMPFRSSFGGDEFGGVGSSGGDRCSLMHHSRRRSPDQDLDSLDCDFEDGFEVSEESAKPAPVRTSSSKRNRAAEVHNLSEKRRRSRINEKMKALQSLIPNSSKTDKASMLDEAIEYLKQLQLQVQMLSMRNSLGQHPMFLSGALQPLQALQMGIDFGLGAERAMNTGVGMLPLNQDSSVPNTFNLPVSSHQSTSILGAINITRPDTSFAIESSQSHPGSFLLPASIEEILAREVIPHQHREARHLSRNPTRMSTSFTKVFLIVDFNFISYNLIFVAFSKENEVNSIAENPDECLR</sequence>
<organism evidence="9 10">
    <name type="scientific">Canna indica</name>
    <name type="common">Indian-shot</name>
    <dbReference type="NCBI Taxonomy" id="4628"/>
    <lineage>
        <taxon>Eukaryota</taxon>
        <taxon>Viridiplantae</taxon>
        <taxon>Streptophyta</taxon>
        <taxon>Embryophyta</taxon>
        <taxon>Tracheophyta</taxon>
        <taxon>Spermatophyta</taxon>
        <taxon>Magnoliopsida</taxon>
        <taxon>Liliopsida</taxon>
        <taxon>Zingiberales</taxon>
        <taxon>Cannaceae</taxon>
        <taxon>Canna</taxon>
    </lineage>
</organism>
<name>A0AAQ3JWV2_9LILI</name>
<evidence type="ECO:0000256" key="3">
    <source>
        <dbReference type="ARBA" id="ARBA00023015"/>
    </source>
</evidence>
<evidence type="ECO:0000256" key="5">
    <source>
        <dbReference type="ARBA" id="ARBA00023163"/>
    </source>
</evidence>
<reference evidence="9 10" key="1">
    <citation type="submission" date="2023-10" db="EMBL/GenBank/DDBJ databases">
        <title>Chromosome-scale genome assembly provides insights into flower coloration mechanisms of Canna indica.</title>
        <authorList>
            <person name="Li C."/>
        </authorList>
    </citation>
    <scope>NUCLEOTIDE SEQUENCE [LARGE SCALE GENOMIC DNA]</scope>
    <source>
        <tissue evidence="9">Flower</tissue>
    </source>
</reference>
<dbReference type="InterPro" id="IPR031066">
    <property type="entry name" value="bHLH_ALC-like_plant"/>
</dbReference>
<dbReference type="Pfam" id="PF00010">
    <property type="entry name" value="HLH"/>
    <property type="match status" value="1"/>
</dbReference>
<dbReference type="CDD" id="cd11445">
    <property type="entry name" value="bHLH_AtPIF_like"/>
    <property type="match status" value="1"/>
</dbReference>
<dbReference type="SMART" id="SM00353">
    <property type="entry name" value="HLH"/>
    <property type="match status" value="1"/>
</dbReference>
<evidence type="ECO:0000313" key="9">
    <source>
        <dbReference type="EMBL" id="WOK96868.1"/>
    </source>
</evidence>
<dbReference type="Proteomes" id="UP001327560">
    <property type="component" value="Chromosome 2"/>
</dbReference>